<keyword evidence="4" id="KW-1185">Reference proteome</keyword>
<proteinExistence type="predicted"/>
<evidence type="ECO:0000256" key="1">
    <source>
        <dbReference type="ARBA" id="ARBA00023002"/>
    </source>
</evidence>
<dbReference type="PANTHER" id="PTHR30466:SF1">
    <property type="entry name" value="FMN REDUCTASE (NADH) RUTF"/>
    <property type="match status" value="1"/>
</dbReference>
<comment type="caution">
    <text evidence="3">The sequence shown here is derived from an EMBL/GenBank/DDBJ whole genome shotgun (WGS) entry which is preliminary data.</text>
</comment>
<feature type="domain" description="Flavin reductase like" evidence="2">
    <location>
        <begin position="16"/>
        <end position="158"/>
    </location>
</feature>
<dbReference type="EC" id="1.5.1.-" evidence="3"/>
<dbReference type="PANTHER" id="PTHR30466">
    <property type="entry name" value="FLAVIN REDUCTASE"/>
    <property type="match status" value="1"/>
</dbReference>
<dbReference type="Proteomes" id="UP001595833">
    <property type="component" value="Unassembled WGS sequence"/>
</dbReference>
<dbReference type="RefSeq" id="WP_344037486.1">
    <property type="nucleotide sequence ID" value="NZ_BAAAKE010000007.1"/>
</dbReference>
<keyword evidence="1 3" id="KW-0560">Oxidoreductase</keyword>
<dbReference type="GO" id="GO:0016491">
    <property type="term" value="F:oxidoreductase activity"/>
    <property type="evidence" value="ECO:0007669"/>
    <property type="project" value="UniProtKB-KW"/>
</dbReference>
<dbReference type="SUPFAM" id="SSF50475">
    <property type="entry name" value="FMN-binding split barrel"/>
    <property type="match status" value="1"/>
</dbReference>
<organism evidence="3 4">
    <name type="scientific">Saccharothrix xinjiangensis</name>
    <dbReference type="NCBI Taxonomy" id="204798"/>
    <lineage>
        <taxon>Bacteria</taxon>
        <taxon>Bacillati</taxon>
        <taxon>Actinomycetota</taxon>
        <taxon>Actinomycetes</taxon>
        <taxon>Pseudonocardiales</taxon>
        <taxon>Pseudonocardiaceae</taxon>
        <taxon>Saccharothrix</taxon>
    </lineage>
</organism>
<accession>A0ABV9YCM6</accession>
<dbReference type="Gene3D" id="2.30.110.10">
    <property type="entry name" value="Electron Transport, Fmn-binding Protein, Chain A"/>
    <property type="match status" value="1"/>
</dbReference>
<gene>
    <name evidence="3" type="ORF">ACFPFM_42985</name>
</gene>
<reference evidence="4" key="1">
    <citation type="journal article" date="2019" name="Int. J. Syst. Evol. Microbiol.">
        <title>The Global Catalogue of Microorganisms (GCM) 10K type strain sequencing project: providing services to taxonomists for standard genome sequencing and annotation.</title>
        <authorList>
            <consortium name="The Broad Institute Genomics Platform"/>
            <consortium name="The Broad Institute Genome Sequencing Center for Infectious Disease"/>
            <person name="Wu L."/>
            <person name="Ma J."/>
        </authorList>
    </citation>
    <scope>NUCLEOTIDE SEQUENCE [LARGE SCALE GENOMIC DNA]</scope>
    <source>
        <strain evidence="4">KCTC 12848</strain>
    </source>
</reference>
<dbReference type="EMBL" id="JBHSJB010000053">
    <property type="protein sequence ID" value="MFC5060515.1"/>
    <property type="molecule type" value="Genomic_DNA"/>
</dbReference>
<evidence type="ECO:0000313" key="3">
    <source>
        <dbReference type="EMBL" id="MFC5060515.1"/>
    </source>
</evidence>
<dbReference type="InterPro" id="IPR002563">
    <property type="entry name" value="Flavin_Rdtase-like_dom"/>
</dbReference>
<evidence type="ECO:0000259" key="2">
    <source>
        <dbReference type="SMART" id="SM00903"/>
    </source>
</evidence>
<dbReference type="SMART" id="SM00903">
    <property type="entry name" value="Flavin_Reduct"/>
    <property type="match status" value="1"/>
</dbReference>
<dbReference type="Pfam" id="PF01613">
    <property type="entry name" value="Flavin_Reduct"/>
    <property type="match status" value="1"/>
</dbReference>
<dbReference type="InterPro" id="IPR050268">
    <property type="entry name" value="NADH-dep_flavin_reductase"/>
</dbReference>
<name>A0ABV9YCM6_9PSEU</name>
<protein>
    <submittedName>
        <fullName evidence="3">Flavin reductase family protein</fullName>
        <ecNumber evidence="3">1.5.1.-</ecNumber>
    </submittedName>
</protein>
<evidence type="ECO:0000313" key="4">
    <source>
        <dbReference type="Proteomes" id="UP001595833"/>
    </source>
</evidence>
<sequence>MTSVELVDAEAFRRAMAQLPTFVTVVTTRGPEGPVGCTANAVMSLSLEPSSVVVSLRSGGRTLAHIRTAGAFAVNALAWEQRELCRRFAVGDPARRFDGVRHVLRGGVPVLPDAVASVGCVIEDALEVHDHTLVIGRVAWSTSGEHPALVLRAGEQHRC</sequence>
<dbReference type="InterPro" id="IPR012349">
    <property type="entry name" value="Split_barrel_FMN-bd"/>
</dbReference>